<keyword evidence="10" id="KW-1003">Cell membrane</keyword>
<comment type="caution">
    <text evidence="12">The sequence shown here is derived from an EMBL/GenBank/DDBJ whole genome shotgun (WGS) entry which is preliminary data.</text>
</comment>
<evidence type="ECO:0000256" key="10">
    <source>
        <dbReference type="HAMAP-Rule" id="MF_01465"/>
    </source>
</evidence>
<feature type="transmembrane region" description="Helical" evidence="10">
    <location>
        <begin position="113"/>
        <end position="133"/>
    </location>
</feature>
<dbReference type="AlphaFoldDB" id="A0A2M8DNM8"/>
<protein>
    <recommendedName>
        <fullName evidence="9 10">Protein translocase subunit SecY</fullName>
    </recommendedName>
</protein>
<keyword evidence="3 10" id="KW-0813">Transport</keyword>
<accession>A0A2M8DNM8</accession>
<feature type="transmembrane region" description="Helical" evidence="10">
    <location>
        <begin position="369"/>
        <end position="387"/>
    </location>
</feature>
<dbReference type="FunFam" id="1.10.3370.10:FF:000001">
    <property type="entry name" value="Preprotein translocase subunit SecY"/>
    <property type="match status" value="1"/>
</dbReference>
<dbReference type="InterPro" id="IPR002208">
    <property type="entry name" value="SecY/SEC61-alpha"/>
</dbReference>
<dbReference type="PANTHER" id="PTHR10906">
    <property type="entry name" value="SECY/SEC61-ALPHA FAMILY MEMBER"/>
    <property type="match status" value="1"/>
</dbReference>
<feature type="transmembrane region" description="Helical" evidence="10">
    <location>
        <begin position="178"/>
        <end position="195"/>
    </location>
</feature>
<evidence type="ECO:0000256" key="3">
    <source>
        <dbReference type="ARBA" id="ARBA00022448"/>
    </source>
</evidence>
<evidence type="ECO:0000256" key="4">
    <source>
        <dbReference type="ARBA" id="ARBA00022692"/>
    </source>
</evidence>
<feature type="transmembrane region" description="Helical" evidence="10">
    <location>
        <begin position="207"/>
        <end position="229"/>
    </location>
</feature>
<evidence type="ECO:0000313" key="13">
    <source>
        <dbReference type="Proteomes" id="UP000228875"/>
    </source>
</evidence>
<evidence type="ECO:0000256" key="1">
    <source>
        <dbReference type="ARBA" id="ARBA00004141"/>
    </source>
</evidence>
<keyword evidence="7 10" id="KW-0811">Translocation</keyword>
<feature type="transmembrane region" description="Helical" evidence="10">
    <location>
        <begin position="310"/>
        <end position="329"/>
    </location>
</feature>
<dbReference type="GO" id="GO:0043952">
    <property type="term" value="P:protein transport by the Sec complex"/>
    <property type="evidence" value="ECO:0007669"/>
    <property type="project" value="UniProtKB-UniRule"/>
</dbReference>
<keyword evidence="4 10" id="KW-0812">Transmembrane</keyword>
<dbReference type="PIRSF" id="PIRSF004557">
    <property type="entry name" value="SecY"/>
    <property type="match status" value="1"/>
</dbReference>
<reference evidence="13" key="1">
    <citation type="submission" date="2017-09" db="EMBL/GenBank/DDBJ databases">
        <title>Depth-based differentiation of microbial function through sediment-hosted aquifers and enrichment of novel symbionts in the deep terrestrial subsurface.</title>
        <authorList>
            <person name="Probst A.J."/>
            <person name="Ladd B."/>
            <person name="Jarett J.K."/>
            <person name="Geller-Mcgrath D.E."/>
            <person name="Sieber C.M.K."/>
            <person name="Emerson J.B."/>
            <person name="Anantharaman K."/>
            <person name="Thomas B.C."/>
            <person name="Malmstrom R."/>
            <person name="Stieglmeier M."/>
            <person name="Klingl A."/>
            <person name="Woyke T."/>
            <person name="Ryan C.M."/>
            <person name="Banfield J.F."/>
        </authorList>
    </citation>
    <scope>NUCLEOTIDE SEQUENCE [LARGE SCALE GENOMIC DNA]</scope>
</reference>
<evidence type="ECO:0000256" key="6">
    <source>
        <dbReference type="ARBA" id="ARBA00022989"/>
    </source>
</evidence>
<keyword evidence="5 10" id="KW-0653">Protein transport</keyword>
<evidence type="ECO:0000313" key="12">
    <source>
        <dbReference type="EMBL" id="PJB99697.1"/>
    </source>
</evidence>
<feature type="transmembrane region" description="Helical" evidence="10">
    <location>
        <begin position="68"/>
        <end position="92"/>
    </location>
</feature>
<evidence type="ECO:0000256" key="2">
    <source>
        <dbReference type="ARBA" id="ARBA00005751"/>
    </source>
</evidence>
<name>A0A2M8DNM8_9BACT</name>
<feature type="transmembrane region" description="Helical" evidence="10">
    <location>
        <begin position="393"/>
        <end position="416"/>
    </location>
</feature>
<dbReference type="InterPro" id="IPR026593">
    <property type="entry name" value="SecY"/>
</dbReference>
<evidence type="ECO:0000256" key="8">
    <source>
        <dbReference type="ARBA" id="ARBA00023136"/>
    </source>
</evidence>
<comment type="caution">
    <text evidence="10">Lacks conserved residue(s) required for the propagation of feature annotation.</text>
</comment>
<proteinExistence type="inferred from homology"/>
<dbReference type="InterPro" id="IPR023201">
    <property type="entry name" value="SecY_dom_sf"/>
</dbReference>
<evidence type="ECO:0000256" key="5">
    <source>
        <dbReference type="ARBA" id="ARBA00022927"/>
    </source>
</evidence>
<comment type="function">
    <text evidence="10">The central subunit of the protein translocation channel SecYEG. Consists of two halves formed by TMs 1-5 and 6-10. These two domains form a lateral gate at the front which open onto the bilayer between TMs 2 and 7, and are clamped together by SecE at the back. The channel is closed by both a pore ring composed of hydrophobic SecY resides and a short helix (helix 2A) on the extracellular side of the membrane which forms a plug. The plug probably moves laterally to allow the channel to open. The ring and the pore may move independently.</text>
</comment>
<organism evidence="12 13">
    <name type="scientific">Candidatus Nealsonbacteria bacterium CG_4_9_14_0_8_um_filter_35_12</name>
    <dbReference type="NCBI Taxonomy" id="1974692"/>
    <lineage>
        <taxon>Bacteria</taxon>
        <taxon>Candidatus Nealsoniibacteriota</taxon>
    </lineage>
</organism>
<dbReference type="Pfam" id="PF00344">
    <property type="entry name" value="SecY"/>
    <property type="match status" value="1"/>
</dbReference>
<dbReference type="NCBIfam" id="TIGR00967">
    <property type="entry name" value="3a0501s007"/>
    <property type="match status" value="1"/>
</dbReference>
<keyword evidence="6 10" id="KW-1133">Transmembrane helix</keyword>
<dbReference type="Gene3D" id="1.10.3370.10">
    <property type="entry name" value="SecY subunit domain"/>
    <property type="match status" value="1"/>
</dbReference>
<keyword evidence="8 10" id="KW-0472">Membrane</keyword>
<evidence type="ECO:0000256" key="7">
    <source>
        <dbReference type="ARBA" id="ARBA00023010"/>
    </source>
</evidence>
<evidence type="ECO:0000256" key="9">
    <source>
        <dbReference type="ARBA" id="ARBA00039733"/>
    </source>
</evidence>
<dbReference type="EMBL" id="PFTB01000009">
    <property type="protein sequence ID" value="PJB99697.1"/>
    <property type="molecule type" value="Genomic_DNA"/>
</dbReference>
<feature type="transmembrane region" description="Helical" evidence="10">
    <location>
        <begin position="145"/>
        <end position="166"/>
    </location>
</feature>
<dbReference type="PRINTS" id="PR00303">
    <property type="entry name" value="SECYTRNLCASE"/>
</dbReference>
<dbReference type="GO" id="GO:0005886">
    <property type="term" value="C:plasma membrane"/>
    <property type="evidence" value="ECO:0007669"/>
    <property type="project" value="UniProtKB-SubCell"/>
</dbReference>
<gene>
    <name evidence="10" type="primary">secY</name>
    <name evidence="12" type="ORF">CO077_00370</name>
</gene>
<dbReference type="Proteomes" id="UP000228875">
    <property type="component" value="Unassembled WGS sequence"/>
</dbReference>
<evidence type="ECO:0000256" key="11">
    <source>
        <dbReference type="RuleBase" id="RU004349"/>
    </source>
</evidence>
<dbReference type="HAMAP" id="MF_01465">
    <property type="entry name" value="SecY"/>
    <property type="match status" value="1"/>
</dbReference>
<dbReference type="SUPFAM" id="SSF103491">
    <property type="entry name" value="Preprotein translocase SecY subunit"/>
    <property type="match status" value="1"/>
</dbReference>
<comment type="subunit">
    <text evidence="10">Component of the Sec protein translocase complex. Heterotrimer consisting of SecY, SecE and SecG subunits. The heterotrimers can form oligomers, although 1 heterotrimer is thought to be able to translocate proteins. Interacts with the ribosome. Interacts with SecDF, and other proteins may be involved. Interacts with SecA.</text>
</comment>
<comment type="subcellular location">
    <subcellularLocation>
        <location evidence="10">Cell membrane</location>
        <topology evidence="10">Multi-pass membrane protein</topology>
    </subcellularLocation>
    <subcellularLocation>
        <location evidence="1">Membrane</location>
        <topology evidence="1">Multi-pass membrane protein</topology>
    </subcellularLocation>
</comment>
<comment type="similarity">
    <text evidence="2 10 11">Belongs to the SecY/SEC61-alpha family.</text>
</comment>
<dbReference type="GO" id="GO:0065002">
    <property type="term" value="P:intracellular protein transmembrane transport"/>
    <property type="evidence" value="ECO:0007669"/>
    <property type="project" value="UniProtKB-UniRule"/>
</dbReference>
<dbReference type="GO" id="GO:0006605">
    <property type="term" value="P:protein targeting"/>
    <property type="evidence" value="ECO:0007669"/>
    <property type="project" value="UniProtKB-UniRule"/>
</dbReference>
<sequence length="431" mass="47665">MFNKIIQIFKIKDLRNKILFVLAMLAIFRLMANIPIPGVNKQALETFFGQFQTFRLVNLFTGGALEKVSIVMLGVGPYITAIIILQLLTMIFPQLEKMYREEGEAGRQKFNQYGRILTVPLAALQGYGMIRLFQRGSFPVIGHLSPFLLLASISVVTASSLFLMWLGELISEKGIGEGVSLLIFAGIIADFPSNISRMISLVKTQHLPFYSYLLFFSMMILIIAGVVLFTEARRNISVSYAKRVRGTKVYGGASTFLPININPAGVMPIIFALSILTFPGMIANFLSGLGGKIGKIALSVSNFLNPEINLLPHLILYFFLVCVFTYFYTAVTFDPKDVSENLQKMGGFIPGIRPGTSTASYLSRILNRILLIGALFLGLIAIMPSVVGRITKIVAFQFLIGGTGVLIIVSVVLDTLRQINAQLEMREYETL</sequence>